<dbReference type="RefSeq" id="WP_249763109.1">
    <property type="nucleotide sequence ID" value="NZ_CP097320.1"/>
</dbReference>
<dbReference type="Proteomes" id="UP001056610">
    <property type="component" value="Chromosome"/>
</dbReference>
<accession>A0ABY4QN19</accession>
<name>A0ABY4QN19_9MYCO</name>
<proteinExistence type="predicted"/>
<evidence type="ECO:0000313" key="2">
    <source>
        <dbReference type="Proteomes" id="UP001056610"/>
    </source>
</evidence>
<sequence length="80" mass="9240">MASPVFGYVVEYNRRTHERRIAEFVTSREAMEYRLKLEAERTDRNVEIAALVSKSLDTLKQTHSRYFSGDELAAGDSTRI</sequence>
<reference evidence="1" key="1">
    <citation type="submission" date="2022-05" db="EMBL/GenBank/DDBJ databases">
        <title>A methanotrophic Mycobacterium dominates a cave microbial ecosystem.</title>
        <authorList>
            <person name="Van Spanning R.J.M."/>
            <person name="Guan Q."/>
            <person name="Melkonian C."/>
            <person name="Gallant J."/>
            <person name="Polerecky L."/>
            <person name="Flot J.-F."/>
            <person name="Brandt B.W."/>
            <person name="Braster M."/>
            <person name="Iturbe Espinoza P."/>
            <person name="Aerts J."/>
            <person name="Meima-Franke M."/>
            <person name="Piersma S.R."/>
            <person name="Bunduc C."/>
            <person name="Ummels R."/>
            <person name="Pain A."/>
            <person name="Fleming E.J."/>
            <person name="van der Wel N."/>
            <person name="Gherman V.D."/>
            <person name="Sarbu S.M."/>
            <person name="Bodelier P.L.E."/>
            <person name="Bitter W."/>
        </authorList>
    </citation>
    <scope>NUCLEOTIDE SEQUENCE</scope>
    <source>
        <strain evidence="1">Sulfur Cave</strain>
    </source>
</reference>
<gene>
    <name evidence="1" type="ORF">M5I08_04050</name>
</gene>
<dbReference type="EMBL" id="CP097320">
    <property type="protein sequence ID" value="UQX11647.1"/>
    <property type="molecule type" value="Genomic_DNA"/>
</dbReference>
<evidence type="ECO:0000313" key="1">
    <source>
        <dbReference type="EMBL" id="UQX11647.1"/>
    </source>
</evidence>
<protein>
    <submittedName>
        <fullName evidence="1">Uncharacterized protein</fullName>
    </submittedName>
</protein>
<keyword evidence="2" id="KW-1185">Reference proteome</keyword>
<organism evidence="1 2">
    <name type="scientific">Candidatus Mycobacterium methanotrophicum</name>
    <dbReference type="NCBI Taxonomy" id="2943498"/>
    <lineage>
        <taxon>Bacteria</taxon>
        <taxon>Bacillati</taxon>
        <taxon>Actinomycetota</taxon>
        <taxon>Actinomycetes</taxon>
        <taxon>Mycobacteriales</taxon>
        <taxon>Mycobacteriaceae</taxon>
        <taxon>Mycobacterium</taxon>
    </lineage>
</organism>